<comment type="similarity">
    <text evidence="4">Belongs to the Maf family. YhdE subfamily.</text>
</comment>
<evidence type="ECO:0000256" key="2">
    <source>
        <dbReference type="ARBA" id="ARBA00022801"/>
    </source>
</evidence>
<feature type="site" description="Important for substrate specificity" evidence="4">
    <location>
        <position position="14"/>
    </location>
</feature>
<dbReference type="EC" id="3.6.1.9" evidence="4"/>
<feature type="site" description="Important for substrate specificity" evidence="4">
    <location>
        <position position="165"/>
    </location>
</feature>
<dbReference type="Pfam" id="PF02545">
    <property type="entry name" value="Maf"/>
    <property type="match status" value="1"/>
</dbReference>
<dbReference type="NCBIfam" id="TIGR00172">
    <property type="entry name" value="maf"/>
    <property type="match status" value="1"/>
</dbReference>
<comment type="catalytic activity">
    <reaction evidence="4">
        <text>UTP + H2O = UMP + diphosphate + H(+)</text>
        <dbReference type="Rhea" id="RHEA:29395"/>
        <dbReference type="ChEBI" id="CHEBI:15377"/>
        <dbReference type="ChEBI" id="CHEBI:15378"/>
        <dbReference type="ChEBI" id="CHEBI:33019"/>
        <dbReference type="ChEBI" id="CHEBI:46398"/>
        <dbReference type="ChEBI" id="CHEBI:57865"/>
        <dbReference type="EC" id="3.6.1.9"/>
    </reaction>
</comment>
<evidence type="ECO:0000256" key="4">
    <source>
        <dbReference type="HAMAP-Rule" id="MF_00528"/>
    </source>
</evidence>
<dbReference type="HAMAP" id="MF_00528">
    <property type="entry name" value="Maf"/>
    <property type="match status" value="1"/>
</dbReference>
<comment type="function">
    <text evidence="4">Nucleoside triphosphate pyrophosphatase that hydrolyzes dTTP and UTP. May have a dual role in cell division arrest and in preventing the incorporation of modified nucleotides into cellular nucleic acids.</text>
</comment>
<proteinExistence type="inferred from homology"/>
<reference evidence="5 6" key="1">
    <citation type="submission" date="2019-03" db="EMBL/GenBank/DDBJ databases">
        <title>Genomic Encyclopedia of Type Strains, Phase IV (KMG-IV): sequencing the most valuable type-strain genomes for metagenomic binning, comparative biology and taxonomic classification.</title>
        <authorList>
            <person name="Goeker M."/>
        </authorList>
    </citation>
    <scope>NUCLEOTIDE SEQUENCE [LARGE SCALE GENOMIC DNA]</scope>
    <source>
        <strain evidence="5 6">DSM 1709</strain>
    </source>
</reference>
<dbReference type="CDD" id="cd00555">
    <property type="entry name" value="Maf"/>
    <property type="match status" value="1"/>
</dbReference>
<evidence type="ECO:0000313" key="6">
    <source>
        <dbReference type="Proteomes" id="UP000295106"/>
    </source>
</evidence>
<gene>
    <name evidence="5" type="ORF">EV684_10843</name>
</gene>
<dbReference type="OrthoDB" id="9807767at2"/>
<protein>
    <recommendedName>
        <fullName evidence="4">dTTP/UTP pyrophosphatase</fullName>
        <shortName evidence="4">dTTPase/UTPase</shortName>
        <ecNumber evidence="4">3.6.1.9</ecNumber>
    </recommendedName>
    <alternativeName>
        <fullName evidence="4">Nucleoside triphosphate pyrophosphatase</fullName>
    </alternativeName>
    <alternativeName>
        <fullName evidence="4">Nucleotide pyrophosphatase</fullName>
        <shortName evidence="4">Nucleotide PPase</shortName>
    </alternativeName>
</protein>
<dbReference type="Gene3D" id="3.90.950.10">
    <property type="match status" value="1"/>
</dbReference>
<keyword evidence="2 4" id="KW-0378">Hydrolase</keyword>
<comment type="caution">
    <text evidence="5">The sequence shown here is derived from an EMBL/GenBank/DDBJ whole genome shotgun (WGS) entry which is preliminary data.</text>
</comment>
<dbReference type="SUPFAM" id="SSF52972">
    <property type="entry name" value="ITPase-like"/>
    <property type="match status" value="1"/>
</dbReference>
<keyword evidence="3 4" id="KW-0546">Nucleotide metabolism</keyword>
<dbReference type="PIRSF" id="PIRSF006305">
    <property type="entry name" value="Maf"/>
    <property type="match status" value="1"/>
</dbReference>
<name>A0A4R2MBF0_RUBGE</name>
<organism evidence="5 6">
    <name type="scientific">Rubrivivax gelatinosus</name>
    <name type="common">Rhodocyclus gelatinosus</name>
    <name type="synonym">Rhodopseudomonas gelatinosa</name>
    <dbReference type="NCBI Taxonomy" id="28068"/>
    <lineage>
        <taxon>Bacteria</taxon>
        <taxon>Pseudomonadati</taxon>
        <taxon>Pseudomonadota</taxon>
        <taxon>Betaproteobacteria</taxon>
        <taxon>Burkholderiales</taxon>
        <taxon>Sphaerotilaceae</taxon>
        <taxon>Rubrivivax</taxon>
    </lineage>
</organism>
<comment type="cofactor">
    <cofactor evidence="1 4">
        <name>a divalent metal cation</name>
        <dbReference type="ChEBI" id="CHEBI:60240"/>
    </cofactor>
</comment>
<dbReference type="PANTHER" id="PTHR43213">
    <property type="entry name" value="BIFUNCTIONAL DTTP/UTP PYROPHOSPHATASE/METHYLTRANSFERASE PROTEIN-RELATED"/>
    <property type="match status" value="1"/>
</dbReference>
<evidence type="ECO:0000313" key="5">
    <source>
        <dbReference type="EMBL" id="TCP01704.1"/>
    </source>
</evidence>
<comment type="catalytic activity">
    <reaction evidence="4">
        <text>dTTP + H2O = dTMP + diphosphate + H(+)</text>
        <dbReference type="Rhea" id="RHEA:28534"/>
        <dbReference type="ChEBI" id="CHEBI:15377"/>
        <dbReference type="ChEBI" id="CHEBI:15378"/>
        <dbReference type="ChEBI" id="CHEBI:33019"/>
        <dbReference type="ChEBI" id="CHEBI:37568"/>
        <dbReference type="ChEBI" id="CHEBI:63528"/>
        <dbReference type="EC" id="3.6.1.9"/>
    </reaction>
</comment>
<feature type="active site" description="Proton acceptor" evidence="4">
    <location>
        <position position="82"/>
    </location>
</feature>
<dbReference type="GO" id="GO:0005737">
    <property type="term" value="C:cytoplasm"/>
    <property type="evidence" value="ECO:0007669"/>
    <property type="project" value="UniProtKB-SubCell"/>
</dbReference>
<sequence length="203" mass="21225">MNTTFVYLASQSPRRAQLLDQLGVAHRPLLPAPDEDAEALEAERDGEAPADYVQRVTLAKLDAAVARLHARALPPAPILCADTTVALASRILGKPRDADDAAATLRALSGGEHHVYTAVAVAHGAHRRLALSDSVVRFAALAEATIARYVASGEPFGKAGSYAIQGPISAWIERVEGSYSGIMGLPLFETRALLAAAGVATAP</sequence>
<dbReference type="GO" id="GO:0036218">
    <property type="term" value="F:dTTP diphosphatase activity"/>
    <property type="evidence" value="ECO:0007669"/>
    <property type="project" value="RHEA"/>
</dbReference>
<evidence type="ECO:0000256" key="3">
    <source>
        <dbReference type="ARBA" id="ARBA00023080"/>
    </source>
</evidence>
<accession>A0A4R2MBF0</accession>
<dbReference type="EMBL" id="SLXD01000008">
    <property type="protein sequence ID" value="TCP01704.1"/>
    <property type="molecule type" value="Genomic_DNA"/>
</dbReference>
<dbReference type="RefSeq" id="WP_132647773.1">
    <property type="nucleotide sequence ID" value="NZ_CP181386.1"/>
</dbReference>
<evidence type="ECO:0000256" key="1">
    <source>
        <dbReference type="ARBA" id="ARBA00001968"/>
    </source>
</evidence>
<dbReference type="GeneID" id="99683790"/>
<dbReference type="Proteomes" id="UP000295106">
    <property type="component" value="Unassembled WGS sequence"/>
</dbReference>
<dbReference type="GO" id="GO:0009117">
    <property type="term" value="P:nucleotide metabolic process"/>
    <property type="evidence" value="ECO:0007669"/>
    <property type="project" value="UniProtKB-KW"/>
</dbReference>
<comment type="subcellular location">
    <subcellularLocation>
        <location evidence="4">Cytoplasm</location>
    </subcellularLocation>
</comment>
<keyword evidence="4" id="KW-0963">Cytoplasm</keyword>
<feature type="site" description="Important for substrate specificity" evidence="4">
    <location>
        <position position="83"/>
    </location>
</feature>
<comment type="caution">
    <text evidence="4">Lacks conserved residue(s) required for the propagation of feature annotation.</text>
</comment>
<dbReference type="AlphaFoldDB" id="A0A4R2MBF0"/>
<dbReference type="GO" id="GO:0036221">
    <property type="term" value="F:UTP diphosphatase activity"/>
    <property type="evidence" value="ECO:0007669"/>
    <property type="project" value="RHEA"/>
</dbReference>
<dbReference type="InterPro" id="IPR029001">
    <property type="entry name" value="ITPase-like_fam"/>
</dbReference>
<dbReference type="InterPro" id="IPR003697">
    <property type="entry name" value="Maf-like"/>
</dbReference>
<dbReference type="PANTHER" id="PTHR43213:SF5">
    <property type="entry name" value="BIFUNCTIONAL DTTP_UTP PYROPHOSPHATASE_METHYLTRANSFERASE PROTEIN-RELATED"/>
    <property type="match status" value="1"/>
</dbReference>